<evidence type="ECO:0000256" key="5">
    <source>
        <dbReference type="ARBA" id="ARBA00023212"/>
    </source>
</evidence>
<dbReference type="Pfam" id="PF13815">
    <property type="entry name" value="Dzip-like_N"/>
    <property type="match status" value="1"/>
</dbReference>
<evidence type="ECO:0000256" key="6">
    <source>
        <dbReference type="ARBA" id="ARBA00023273"/>
    </source>
</evidence>
<keyword evidence="4 7" id="KW-0175">Coiled coil</keyword>
<dbReference type="InterPro" id="IPR032714">
    <property type="entry name" value="DZIP1_N"/>
</dbReference>
<comment type="subcellular location">
    <subcellularLocation>
        <location evidence="2">Cytoplasm</location>
        <location evidence="2">Cytoskeleton</location>
        <location evidence="2">Cilium basal body</location>
    </subcellularLocation>
    <subcellularLocation>
        <location evidence="1">Cytoplasm</location>
        <location evidence="1">Cytoskeleton</location>
        <location evidence="1">Microtubule organizing center</location>
        <location evidence="1">Centrosome</location>
        <location evidence="1">Centriole</location>
    </subcellularLocation>
</comment>
<sequence>MGQAGFHFNFFLDRVNVDWQSINAVDIDLLMRQVDVRALQEHIRDVTFCCLEGVQCQQCLTPVDPTFVKLFRLAQLSLQWLDYCQKMIVFNMNTMEKKLKKSDTECKKLQAKSKEQEQKMKQMVSELKARRNIIQKQQSMFAKDMSSSVQCQHCDKKYINGFFLQEHMLRRHPSQCQNCECPSHTWQHLTPLGPLNICFYLLPVTHQIGQKNPEIESLKLEISSLRTQMAQTAETSFSCSRMWCHAYQRGPTVLALMCSSVGEVTTGPTCRGQAAAVSCLRWRWWVGGGHQQRPCQEGRSSPAARLLLLLSGRPLTRAKAR</sequence>
<keyword evidence="5" id="KW-0206">Cytoskeleton</keyword>
<keyword evidence="6" id="KW-0966">Cell projection</keyword>
<dbReference type="GO" id="GO:0005814">
    <property type="term" value="C:centriole"/>
    <property type="evidence" value="ECO:0007669"/>
    <property type="project" value="UniProtKB-SubCell"/>
</dbReference>
<evidence type="ECO:0000256" key="4">
    <source>
        <dbReference type="ARBA" id="ARBA00023054"/>
    </source>
</evidence>
<dbReference type="GO" id="GO:0005737">
    <property type="term" value="C:cytoplasm"/>
    <property type="evidence" value="ECO:0007669"/>
    <property type="project" value="TreeGrafter"/>
</dbReference>
<dbReference type="EMBL" id="CAAE01014479">
    <property type="protein sequence ID" value="CAF96497.1"/>
    <property type="molecule type" value="Genomic_DNA"/>
</dbReference>
<dbReference type="KEGG" id="tng:GSTEN00013550G001"/>
<keyword evidence="5" id="KW-0963">Cytoplasm</keyword>
<feature type="coiled-coil region" evidence="7">
    <location>
        <begin position="92"/>
        <end position="126"/>
    </location>
</feature>
<comment type="caution">
    <text evidence="9">The sequence shown here is derived from an EMBL/GenBank/DDBJ whole genome shotgun (WGS) entry which is preliminary data.</text>
</comment>
<dbReference type="PROSITE" id="PS00028">
    <property type="entry name" value="ZINC_FINGER_C2H2_1"/>
    <property type="match status" value="1"/>
</dbReference>
<dbReference type="PANTHER" id="PTHR21502:SF5">
    <property type="entry name" value="CILIUM ASSEMBLY PROTEIN DZIP1"/>
    <property type="match status" value="1"/>
</dbReference>
<evidence type="ECO:0000313" key="9">
    <source>
        <dbReference type="EMBL" id="CAF96497.1"/>
    </source>
</evidence>
<accession>Q4SS85</accession>
<gene>
    <name evidence="9" type="ORF">GSTENG00013550001</name>
</gene>
<organism evidence="9">
    <name type="scientific">Tetraodon nigroviridis</name>
    <name type="common">Spotted green pufferfish</name>
    <name type="synonym">Chelonodon nigroviridis</name>
    <dbReference type="NCBI Taxonomy" id="99883"/>
    <lineage>
        <taxon>Eukaryota</taxon>
        <taxon>Metazoa</taxon>
        <taxon>Chordata</taxon>
        <taxon>Craniata</taxon>
        <taxon>Vertebrata</taxon>
        <taxon>Euteleostomi</taxon>
        <taxon>Actinopterygii</taxon>
        <taxon>Neopterygii</taxon>
        <taxon>Teleostei</taxon>
        <taxon>Neoteleostei</taxon>
        <taxon>Acanthomorphata</taxon>
        <taxon>Eupercaria</taxon>
        <taxon>Tetraodontiformes</taxon>
        <taxon>Tetradontoidea</taxon>
        <taxon>Tetraodontidae</taxon>
        <taxon>Tetraodon</taxon>
    </lineage>
</organism>
<reference evidence="9" key="2">
    <citation type="submission" date="2004-02" db="EMBL/GenBank/DDBJ databases">
        <authorList>
            <consortium name="Genoscope"/>
            <consortium name="Whitehead Institute Centre for Genome Research"/>
        </authorList>
    </citation>
    <scope>NUCLEOTIDE SEQUENCE</scope>
</reference>
<dbReference type="InterPro" id="IPR051241">
    <property type="entry name" value="DZIP_RILPL"/>
</dbReference>
<dbReference type="OrthoDB" id="515971at2759"/>
<evidence type="ECO:0000259" key="8">
    <source>
        <dbReference type="PROSITE" id="PS00028"/>
    </source>
</evidence>
<evidence type="ECO:0000256" key="1">
    <source>
        <dbReference type="ARBA" id="ARBA00004114"/>
    </source>
</evidence>
<evidence type="ECO:0000256" key="7">
    <source>
        <dbReference type="SAM" id="Coils"/>
    </source>
</evidence>
<feature type="domain" description="C2H2-type" evidence="8">
    <location>
        <begin position="151"/>
        <end position="172"/>
    </location>
</feature>
<dbReference type="GO" id="GO:0008270">
    <property type="term" value="F:zinc ion binding"/>
    <property type="evidence" value="ECO:0007669"/>
    <property type="project" value="UniProtKB-KW"/>
</dbReference>
<dbReference type="GO" id="GO:0060271">
    <property type="term" value="P:cilium assembly"/>
    <property type="evidence" value="ECO:0007669"/>
    <property type="project" value="TreeGrafter"/>
</dbReference>
<dbReference type="AlphaFoldDB" id="Q4SS85"/>
<dbReference type="InterPro" id="IPR013087">
    <property type="entry name" value="Znf_C2H2_type"/>
</dbReference>
<proteinExistence type="inferred from homology"/>
<protein>
    <submittedName>
        <fullName evidence="9">(spotted green pufferfish) hypothetical protein</fullName>
    </submittedName>
</protein>
<evidence type="ECO:0000256" key="3">
    <source>
        <dbReference type="ARBA" id="ARBA00009131"/>
    </source>
</evidence>
<reference evidence="9" key="1">
    <citation type="journal article" date="2004" name="Nature">
        <title>Genome duplication in the teleost fish Tetraodon nigroviridis reveals the early vertebrate proto-karyotype.</title>
        <authorList>
            <person name="Jaillon O."/>
            <person name="Aury J.-M."/>
            <person name="Brunet F."/>
            <person name="Petit J.-L."/>
            <person name="Stange-Thomann N."/>
            <person name="Mauceli E."/>
            <person name="Bouneau L."/>
            <person name="Fischer C."/>
            <person name="Ozouf-Costaz C."/>
            <person name="Bernot A."/>
            <person name="Nicaud S."/>
            <person name="Jaffe D."/>
            <person name="Fisher S."/>
            <person name="Lutfalla G."/>
            <person name="Dossat C."/>
            <person name="Segurens B."/>
            <person name="Dasilva C."/>
            <person name="Salanoubat M."/>
            <person name="Levy M."/>
            <person name="Boudet N."/>
            <person name="Castellano S."/>
            <person name="Anthouard V."/>
            <person name="Jubin C."/>
            <person name="Castelli V."/>
            <person name="Katinka M."/>
            <person name="Vacherie B."/>
            <person name="Biemont C."/>
            <person name="Skalli Z."/>
            <person name="Cattolico L."/>
            <person name="Poulain J."/>
            <person name="De Berardinis V."/>
            <person name="Cruaud C."/>
            <person name="Duprat S."/>
            <person name="Brottier P."/>
            <person name="Coutanceau J.-P."/>
            <person name="Gouzy J."/>
            <person name="Parra G."/>
            <person name="Lardier G."/>
            <person name="Chapple C."/>
            <person name="McKernan K.J."/>
            <person name="McEwan P."/>
            <person name="Bosak S."/>
            <person name="Kellis M."/>
            <person name="Volff J.-N."/>
            <person name="Guigo R."/>
            <person name="Zody M.C."/>
            <person name="Mesirov J."/>
            <person name="Lindblad-Toh K."/>
            <person name="Birren B."/>
            <person name="Nusbaum C."/>
            <person name="Kahn D."/>
            <person name="Robinson-Rechavi M."/>
            <person name="Laudet V."/>
            <person name="Schachter V."/>
            <person name="Quetier F."/>
            <person name="Saurin W."/>
            <person name="Scarpelli C."/>
            <person name="Wincker P."/>
            <person name="Lander E.S."/>
            <person name="Weissenbach J."/>
            <person name="Roest Crollius H."/>
        </authorList>
    </citation>
    <scope>NUCLEOTIDE SEQUENCE [LARGE SCALE GENOMIC DNA]</scope>
</reference>
<dbReference type="PANTHER" id="PTHR21502">
    <property type="entry name" value="ZINC FINGER PROTEIN DZIP1"/>
    <property type="match status" value="1"/>
</dbReference>
<dbReference type="GO" id="GO:0036064">
    <property type="term" value="C:ciliary basal body"/>
    <property type="evidence" value="ECO:0007669"/>
    <property type="project" value="TreeGrafter"/>
</dbReference>
<evidence type="ECO:0000256" key="2">
    <source>
        <dbReference type="ARBA" id="ARBA00004120"/>
    </source>
</evidence>
<comment type="similarity">
    <text evidence="3">Belongs to the DZIP C2H2-type zinc-finger protein family.</text>
</comment>
<name>Q4SS85_TETNG</name>